<evidence type="ECO:0000256" key="2">
    <source>
        <dbReference type="ARBA" id="ARBA00022664"/>
    </source>
</evidence>
<evidence type="ECO:0000256" key="5">
    <source>
        <dbReference type="ARBA" id="ARBA00023242"/>
    </source>
</evidence>
<dbReference type="InterPro" id="IPR003107">
    <property type="entry name" value="HAT"/>
</dbReference>
<comment type="subcellular location">
    <subcellularLocation>
        <location evidence="1">Nucleus</location>
    </subcellularLocation>
</comment>
<evidence type="ECO:0000256" key="1">
    <source>
        <dbReference type="ARBA" id="ARBA00004123"/>
    </source>
</evidence>
<reference evidence="8" key="1">
    <citation type="submission" date="2021-01" db="EMBL/GenBank/DDBJ databases">
        <authorList>
            <person name="Corre E."/>
            <person name="Pelletier E."/>
            <person name="Niang G."/>
            <person name="Scheremetjew M."/>
            <person name="Finn R."/>
            <person name="Kale V."/>
            <person name="Holt S."/>
            <person name="Cochrane G."/>
            <person name="Meng A."/>
            <person name="Brown T."/>
            <person name="Cohen L."/>
        </authorList>
    </citation>
    <scope>NUCLEOTIDE SEQUENCE</scope>
    <source>
        <strain evidence="8">NIES-2562</strain>
    </source>
</reference>
<dbReference type="SMART" id="SM00386">
    <property type="entry name" value="HAT"/>
    <property type="match status" value="7"/>
</dbReference>
<evidence type="ECO:0000313" key="8">
    <source>
        <dbReference type="EMBL" id="CAE0269410.1"/>
    </source>
</evidence>
<dbReference type="SUPFAM" id="SSF48452">
    <property type="entry name" value="TPR-like"/>
    <property type="match status" value="1"/>
</dbReference>
<dbReference type="GO" id="GO:0000243">
    <property type="term" value="C:commitment complex"/>
    <property type="evidence" value="ECO:0007669"/>
    <property type="project" value="TreeGrafter"/>
</dbReference>
<dbReference type="PANTHER" id="PTHR17204:SF5">
    <property type="entry name" value="PRE-MRNA-PROCESSING FACTOR 39"/>
    <property type="match status" value="1"/>
</dbReference>
<dbReference type="InterPro" id="IPR011990">
    <property type="entry name" value="TPR-like_helical_dom_sf"/>
</dbReference>
<feature type="region of interest" description="Disordered" evidence="7">
    <location>
        <begin position="534"/>
        <end position="565"/>
    </location>
</feature>
<dbReference type="Gene3D" id="1.25.40.10">
    <property type="entry name" value="Tetratricopeptide repeat domain"/>
    <property type="match status" value="2"/>
</dbReference>
<dbReference type="GO" id="GO:0005685">
    <property type="term" value="C:U1 snRNP"/>
    <property type="evidence" value="ECO:0007669"/>
    <property type="project" value="TreeGrafter"/>
</dbReference>
<keyword evidence="5" id="KW-0539">Nucleus</keyword>
<dbReference type="GO" id="GO:0000395">
    <property type="term" value="P:mRNA 5'-splice site recognition"/>
    <property type="evidence" value="ECO:0007669"/>
    <property type="project" value="TreeGrafter"/>
</dbReference>
<dbReference type="EMBL" id="HBIB01048279">
    <property type="protein sequence ID" value="CAE0269410.1"/>
    <property type="molecule type" value="Transcribed_RNA"/>
</dbReference>
<gene>
    <name evidence="8" type="ORF">PBIL07802_LOCUS31763</name>
</gene>
<keyword evidence="3" id="KW-0677">Repeat</keyword>
<protein>
    <recommendedName>
        <fullName evidence="9">Pre-mRNA-processing factor 39</fullName>
    </recommendedName>
</protein>
<evidence type="ECO:0008006" key="9">
    <source>
        <dbReference type="Google" id="ProtNLM"/>
    </source>
</evidence>
<evidence type="ECO:0000256" key="6">
    <source>
        <dbReference type="ARBA" id="ARBA00038019"/>
    </source>
</evidence>
<dbReference type="GO" id="GO:0030627">
    <property type="term" value="F:pre-mRNA 5'-splice site binding"/>
    <property type="evidence" value="ECO:0007669"/>
    <property type="project" value="TreeGrafter"/>
</dbReference>
<organism evidence="8">
    <name type="scientific">Palpitomonas bilix</name>
    <dbReference type="NCBI Taxonomy" id="652834"/>
    <lineage>
        <taxon>Eukaryota</taxon>
        <taxon>Eukaryota incertae sedis</taxon>
    </lineage>
</organism>
<feature type="compositionally biased region" description="Basic and acidic residues" evidence="7">
    <location>
        <begin position="547"/>
        <end position="558"/>
    </location>
</feature>
<evidence type="ECO:0000256" key="3">
    <source>
        <dbReference type="ARBA" id="ARBA00022737"/>
    </source>
</evidence>
<name>A0A7S3LWS2_9EUKA</name>
<dbReference type="InterPro" id="IPR059164">
    <property type="entry name" value="HAT_PRP39_C"/>
</dbReference>
<dbReference type="GO" id="GO:0071004">
    <property type="term" value="C:U2-type prespliceosome"/>
    <property type="evidence" value="ECO:0007669"/>
    <property type="project" value="TreeGrafter"/>
</dbReference>
<dbReference type="PANTHER" id="PTHR17204">
    <property type="entry name" value="PRE-MRNA PROCESSING PROTEIN PRP39-RELATED"/>
    <property type="match status" value="1"/>
</dbReference>
<dbReference type="Pfam" id="PF23240">
    <property type="entry name" value="HAT_PRP39_N"/>
    <property type="match status" value="1"/>
</dbReference>
<accession>A0A7S3LWS2</accession>
<comment type="similarity">
    <text evidence="6">Belongs to the PRP39 family.</text>
</comment>
<dbReference type="Pfam" id="PF23241">
    <property type="entry name" value="HAT_PRP39_C"/>
    <property type="match status" value="1"/>
</dbReference>
<keyword evidence="2" id="KW-0507">mRNA processing</keyword>
<dbReference type="AlphaFoldDB" id="A0A7S3LWS2"/>
<sequence>MSVTQEIAEMDGLELALRENPADFKSWEALVNRAEAKDDLSLIRTVYEGCLKEFPLFFGYWNRFAQAEARHAEKASPDVPNYNSALEVYSRGVGSGVPHSVDLWQHYCKFAEEKVDSVDYVRSVFQSATSTVGSDYRAHVVWDMYIAFEEKHNNAEGVAEIYKRVLSLPIEQLERYWTEFQSKLENSKGMNFLLAAEKPDYIRRQHEDHKLLDAEIKSTIKSRREDIYTAAMAEKQKRDEFEQKIHSGTGRSYYTVDPLLEDQLQNWRDYISFEVENGTIETIFKVFERCLIPAANYTEFWCKYADYMEKKGFLDRASEIYNRACSVYVKRRVSMHIRWGEFEEKRGNIDAARSVFHNLYTSVAANSVEAVLNAANFERRQLNIDGAVSVLNAGIESCSGENKSYLALVKAQMLMLWKNDIAQARTAFDSFLEKARTAMKKAKAAGSDDKAEVWEVPKSFWVAYVEVEKSMKDGEREARVQGVFERCYSEDSPIKLGEDDINEMKALNYEFVLNEGSDLTKLKQLRQELTDTVREGRISTAASSRKRSLEEGDEEPSKHAKTGAEGQAYVSTSAAAGGDASTTTYAGANQGFDYAQYYNYYGANGYQFPGNGYSNYPYQQ</sequence>
<evidence type="ECO:0000256" key="7">
    <source>
        <dbReference type="SAM" id="MobiDB-lite"/>
    </source>
</evidence>
<proteinExistence type="inferred from homology"/>
<keyword evidence="4" id="KW-0508">mRNA splicing</keyword>
<evidence type="ECO:0000256" key="4">
    <source>
        <dbReference type="ARBA" id="ARBA00023187"/>
    </source>
</evidence>